<evidence type="ECO:0000313" key="9">
    <source>
        <dbReference type="Proteomes" id="UP000588068"/>
    </source>
</evidence>
<feature type="compositionally biased region" description="Low complexity" evidence="5">
    <location>
        <begin position="156"/>
        <end position="170"/>
    </location>
</feature>
<evidence type="ECO:0000313" key="8">
    <source>
        <dbReference type="EMBL" id="MBB6094790.1"/>
    </source>
</evidence>
<dbReference type="GO" id="GO:0016020">
    <property type="term" value="C:membrane"/>
    <property type="evidence" value="ECO:0007669"/>
    <property type="project" value="UniProtKB-SubCell"/>
</dbReference>
<comment type="caution">
    <text evidence="8">The sequence shown here is derived from an EMBL/GenBank/DDBJ whole genome shotgun (WGS) entry which is preliminary data.</text>
</comment>
<dbReference type="EMBL" id="JACHHZ010000004">
    <property type="protein sequence ID" value="MBB6094790.1"/>
    <property type="molecule type" value="Genomic_DNA"/>
</dbReference>
<keyword evidence="9" id="KW-1185">Reference proteome</keyword>
<evidence type="ECO:0000256" key="1">
    <source>
        <dbReference type="ARBA" id="ARBA00004167"/>
    </source>
</evidence>
<feature type="compositionally biased region" description="Polar residues" evidence="5">
    <location>
        <begin position="123"/>
        <end position="134"/>
    </location>
</feature>
<evidence type="ECO:0000256" key="6">
    <source>
        <dbReference type="SAM" id="Phobius"/>
    </source>
</evidence>
<sequence length="315" mass="33743">MSSQAESILSSADDNEGVAPVKDRLTTTLFLAALFHGIVILGVTFAVPHVLQGPPPTLEVLLLTGADTQAADNLSAQYLAQRNQQGTGTTDDAVRPANPASSSLPLQQEGLPDGTGSEYREATTGQKSTEFVSSRSDRSEVSYRSGEDTPAQRAESPLALAPTAPSPIATNATDTSLRLRGRQDGRYEVIPNTRQSVIAPYLDAWRRKVERLGTMNFPQIARSAKATANPVLEVAIKADGSLGEIIVRRSSGRKELDQAALSILRLASPFDPFPTDLRKKYDELRFAYEWQFLEGGGGGKVSASSDYAGQAPQTP</sequence>
<feature type="region of interest" description="Disordered" evidence="5">
    <location>
        <begin position="296"/>
        <end position="315"/>
    </location>
</feature>
<feature type="transmembrane region" description="Helical" evidence="6">
    <location>
        <begin position="29"/>
        <end position="51"/>
    </location>
</feature>
<reference evidence="8 9" key="1">
    <citation type="submission" date="2020-08" db="EMBL/GenBank/DDBJ databases">
        <title>Genomic Encyclopedia of Type Strains, Phase IV (KMG-IV): sequencing the most valuable type-strain genomes for metagenomic binning, comparative biology and taxonomic classification.</title>
        <authorList>
            <person name="Goeker M."/>
        </authorList>
    </citation>
    <scope>NUCLEOTIDE SEQUENCE [LARGE SCALE GENOMIC DNA]</scope>
    <source>
        <strain evidence="8 9">DSM 26723</strain>
    </source>
</reference>
<dbReference type="AlphaFoldDB" id="A0A841HRE5"/>
<proteinExistence type="predicted"/>
<dbReference type="RefSeq" id="WP_184334190.1">
    <property type="nucleotide sequence ID" value="NZ_JACHHZ010000004.1"/>
</dbReference>
<name>A0A841HRE5_9GAMM</name>
<comment type="subcellular location">
    <subcellularLocation>
        <location evidence="1">Membrane</location>
        <topology evidence="1">Single-pass membrane protein</topology>
    </subcellularLocation>
</comment>
<organism evidence="8 9">
    <name type="scientific">Povalibacter uvarum</name>
    <dbReference type="NCBI Taxonomy" id="732238"/>
    <lineage>
        <taxon>Bacteria</taxon>
        <taxon>Pseudomonadati</taxon>
        <taxon>Pseudomonadota</taxon>
        <taxon>Gammaproteobacteria</taxon>
        <taxon>Steroidobacterales</taxon>
        <taxon>Steroidobacteraceae</taxon>
        <taxon>Povalibacter</taxon>
    </lineage>
</organism>
<evidence type="ECO:0000256" key="4">
    <source>
        <dbReference type="ARBA" id="ARBA00023136"/>
    </source>
</evidence>
<keyword evidence="3 6" id="KW-1133">Transmembrane helix</keyword>
<dbReference type="Gene3D" id="3.30.1150.10">
    <property type="match status" value="1"/>
</dbReference>
<dbReference type="Pfam" id="PF03544">
    <property type="entry name" value="TonB_C"/>
    <property type="match status" value="1"/>
</dbReference>
<evidence type="ECO:0000256" key="5">
    <source>
        <dbReference type="SAM" id="MobiDB-lite"/>
    </source>
</evidence>
<dbReference type="NCBIfam" id="TIGR01352">
    <property type="entry name" value="tonB_Cterm"/>
    <property type="match status" value="1"/>
</dbReference>
<evidence type="ECO:0000256" key="2">
    <source>
        <dbReference type="ARBA" id="ARBA00022692"/>
    </source>
</evidence>
<feature type="region of interest" description="Disordered" evidence="5">
    <location>
        <begin position="82"/>
        <end position="176"/>
    </location>
</feature>
<feature type="compositionally biased region" description="Polar residues" evidence="5">
    <location>
        <begin position="302"/>
        <end position="315"/>
    </location>
</feature>
<gene>
    <name evidence="8" type="ORF">HNQ60_003677</name>
</gene>
<accession>A0A841HRE5</accession>
<dbReference type="Proteomes" id="UP000588068">
    <property type="component" value="Unassembled WGS sequence"/>
</dbReference>
<evidence type="ECO:0000259" key="7">
    <source>
        <dbReference type="Pfam" id="PF03544"/>
    </source>
</evidence>
<dbReference type="InterPro" id="IPR006260">
    <property type="entry name" value="TonB/TolA_C"/>
</dbReference>
<evidence type="ECO:0000256" key="3">
    <source>
        <dbReference type="ARBA" id="ARBA00022989"/>
    </source>
</evidence>
<dbReference type="SUPFAM" id="SSF74653">
    <property type="entry name" value="TolA/TonB C-terminal domain"/>
    <property type="match status" value="1"/>
</dbReference>
<keyword evidence="4 6" id="KW-0472">Membrane</keyword>
<protein>
    <submittedName>
        <fullName evidence="8">Protein TonB</fullName>
    </submittedName>
</protein>
<dbReference type="InterPro" id="IPR037682">
    <property type="entry name" value="TonB_C"/>
</dbReference>
<feature type="compositionally biased region" description="Basic and acidic residues" evidence="5">
    <location>
        <begin position="135"/>
        <end position="147"/>
    </location>
</feature>
<dbReference type="GO" id="GO:0055085">
    <property type="term" value="P:transmembrane transport"/>
    <property type="evidence" value="ECO:0007669"/>
    <property type="project" value="InterPro"/>
</dbReference>
<feature type="domain" description="TonB C-terminal" evidence="7">
    <location>
        <begin position="216"/>
        <end position="281"/>
    </location>
</feature>
<keyword evidence="2 6" id="KW-0812">Transmembrane</keyword>